<dbReference type="GO" id="GO:0016491">
    <property type="term" value="F:oxidoreductase activity"/>
    <property type="evidence" value="ECO:0007669"/>
    <property type="project" value="UniProtKB-KW"/>
</dbReference>
<keyword evidence="13" id="KW-1185">Reference proteome</keyword>
<evidence type="ECO:0000259" key="10">
    <source>
        <dbReference type="Pfam" id="PF02852"/>
    </source>
</evidence>
<accession>A0ABN7YSE4</accession>
<name>A0ABN7YSE4_9BURK</name>
<evidence type="ECO:0000256" key="2">
    <source>
        <dbReference type="ARBA" id="ARBA00007532"/>
    </source>
</evidence>
<feature type="compositionally biased region" description="Polar residues" evidence="9">
    <location>
        <begin position="1"/>
        <end position="15"/>
    </location>
</feature>
<evidence type="ECO:0000313" key="12">
    <source>
        <dbReference type="EMBL" id="CAG9175165.1"/>
    </source>
</evidence>
<dbReference type="InterPro" id="IPR012999">
    <property type="entry name" value="Pyr_OxRdtase_I_AS"/>
</dbReference>
<dbReference type="PIRSF" id="PIRSF000350">
    <property type="entry name" value="Mercury_reductase_MerA"/>
    <property type="match status" value="1"/>
</dbReference>
<sequence length="494" mass="52829">MPKRQSSAQAETIASTAVAPVREKRRAREVGAETPIENVPRRTRARRPAKPREVDLVVIGGGSGGVATARRAASLGARTVLVERDAIGGTCVHRGCVPKKMLSYGASWASILSTCLSHTGGKEDWSDAIVRVNAEVARLTASFSQRLHESGVEILHGDAEIAAPGEVRIGNETIRARKIVVATGAHPRPLEVPGGELVSTSDDVFTWQSVPGSLVVIGGGYIAVEQASILARYGVKVDLLVREDRLLSRFDHDIAQSLAEALTRKGVRVHFNTAVTLISQANGAYEVCYTQNDRKQSVRAQAVLAAIGRDPNVQGLGLEALDIEFGDNGGIRVDRQFRTSVRGLHAIGDCTDSLQLTPVAVAQGRWLADRLFGKRGDMADLEVVPTAVFSEPAVGAVGLTEAEAIEAAGKPERIRTEIRRFVSLENRFGGMAQPSVFKLVFNARSGRVLGAHLLDNAAPEIVQVFALALRLGVKASHLKTTLALHPTVAEELFG</sequence>
<evidence type="ECO:0000256" key="9">
    <source>
        <dbReference type="SAM" id="MobiDB-lite"/>
    </source>
</evidence>
<gene>
    <name evidence="12" type="primary">garB</name>
    <name evidence="12" type="ORF">LMG32289_03240</name>
</gene>
<evidence type="ECO:0000313" key="13">
    <source>
        <dbReference type="Proteomes" id="UP000706525"/>
    </source>
</evidence>
<dbReference type="Pfam" id="PF02852">
    <property type="entry name" value="Pyr_redox_dim"/>
    <property type="match status" value="1"/>
</dbReference>
<organism evidence="12 13">
    <name type="scientific">Cupriavidus pampae</name>
    <dbReference type="NCBI Taxonomy" id="659251"/>
    <lineage>
        <taxon>Bacteria</taxon>
        <taxon>Pseudomonadati</taxon>
        <taxon>Pseudomonadota</taxon>
        <taxon>Betaproteobacteria</taxon>
        <taxon>Burkholderiales</taxon>
        <taxon>Burkholderiaceae</taxon>
        <taxon>Cupriavidus</taxon>
    </lineage>
</organism>
<dbReference type="InterPro" id="IPR036188">
    <property type="entry name" value="FAD/NAD-bd_sf"/>
</dbReference>
<keyword evidence="3 8" id="KW-0285">Flavoprotein</keyword>
<dbReference type="InterPro" id="IPR004099">
    <property type="entry name" value="Pyr_nucl-diS_OxRdtase_dimer"/>
</dbReference>
<dbReference type="Gene3D" id="3.50.50.60">
    <property type="entry name" value="FAD/NAD(P)-binding domain"/>
    <property type="match status" value="2"/>
</dbReference>
<reference evidence="12 13" key="1">
    <citation type="submission" date="2021-08" db="EMBL/GenBank/DDBJ databases">
        <authorList>
            <person name="Peeters C."/>
        </authorList>
    </citation>
    <scope>NUCLEOTIDE SEQUENCE [LARGE SCALE GENOMIC DNA]</scope>
    <source>
        <strain evidence="12 13">LMG 32289</strain>
    </source>
</reference>
<feature type="domain" description="FAD/NAD(P)-binding" evidence="11">
    <location>
        <begin position="55"/>
        <end position="364"/>
    </location>
</feature>
<dbReference type="RefSeq" id="WP_223989976.1">
    <property type="nucleotide sequence ID" value="NZ_CAJZAG010000006.1"/>
</dbReference>
<dbReference type="InterPro" id="IPR046952">
    <property type="entry name" value="GSHR/TRXR-like"/>
</dbReference>
<dbReference type="InterPro" id="IPR023753">
    <property type="entry name" value="FAD/NAD-binding_dom"/>
</dbReference>
<evidence type="ECO:0000256" key="4">
    <source>
        <dbReference type="ARBA" id="ARBA00022827"/>
    </source>
</evidence>
<dbReference type="InterPro" id="IPR001100">
    <property type="entry name" value="Pyr_nuc-diS_OxRdtase"/>
</dbReference>
<keyword evidence="5 8" id="KW-0560">Oxidoreductase</keyword>
<evidence type="ECO:0000259" key="11">
    <source>
        <dbReference type="Pfam" id="PF07992"/>
    </source>
</evidence>
<evidence type="ECO:0000256" key="5">
    <source>
        <dbReference type="ARBA" id="ARBA00023002"/>
    </source>
</evidence>
<comment type="cofactor">
    <cofactor evidence="1">
        <name>FAD</name>
        <dbReference type="ChEBI" id="CHEBI:57692"/>
    </cofactor>
</comment>
<dbReference type="SUPFAM" id="SSF51905">
    <property type="entry name" value="FAD/NAD(P)-binding domain"/>
    <property type="match status" value="1"/>
</dbReference>
<dbReference type="Proteomes" id="UP000706525">
    <property type="component" value="Unassembled WGS sequence"/>
</dbReference>
<dbReference type="EMBL" id="CAJZAG010000006">
    <property type="protein sequence ID" value="CAG9175165.1"/>
    <property type="molecule type" value="Genomic_DNA"/>
</dbReference>
<keyword evidence="6" id="KW-1015">Disulfide bond</keyword>
<dbReference type="EC" id="1.8.1.16" evidence="12"/>
<protein>
    <submittedName>
        <fullName evidence="12">Glutathione amide reductase</fullName>
        <ecNumber evidence="12">1.8.1.16</ecNumber>
    </submittedName>
</protein>
<comment type="caution">
    <text evidence="12">The sequence shown here is derived from an EMBL/GenBank/DDBJ whole genome shotgun (WGS) entry which is preliminary data.</text>
</comment>
<feature type="region of interest" description="Disordered" evidence="9">
    <location>
        <begin position="1"/>
        <end position="48"/>
    </location>
</feature>
<evidence type="ECO:0000256" key="6">
    <source>
        <dbReference type="ARBA" id="ARBA00023157"/>
    </source>
</evidence>
<evidence type="ECO:0000256" key="3">
    <source>
        <dbReference type="ARBA" id="ARBA00022630"/>
    </source>
</evidence>
<dbReference type="Pfam" id="PF07992">
    <property type="entry name" value="Pyr_redox_2"/>
    <property type="match status" value="1"/>
</dbReference>
<dbReference type="PROSITE" id="PS00076">
    <property type="entry name" value="PYRIDINE_REDOX_1"/>
    <property type="match status" value="1"/>
</dbReference>
<dbReference type="PANTHER" id="PTHR42737">
    <property type="entry name" value="GLUTATHIONE REDUCTASE"/>
    <property type="match status" value="1"/>
</dbReference>
<dbReference type="PANTHER" id="PTHR42737:SF2">
    <property type="entry name" value="GLUTATHIONE REDUCTASE"/>
    <property type="match status" value="1"/>
</dbReference>
<dbReference type="Gene3D" id="3.30.390.30">
    <property type="match status" value="1"/>
</dbReference>
<evidence type="ECO:0000256" key="7">
    <source>
        <dbReference type="ARBA" id="ARBA00023284"/>
    </source>
</evidence>
<dbReference type="SUPFAM" id="SSF55424">
    <property type="entry name" value="FAD/NAD-linked reductases, dimerisation (C-terminal) domain"/>
    <property type="match status" value="1"/>
</dbReference>
<dbReference type="PRINTS" id="PR00411">
    <property type="entry name" value="PNDRDTASEI"/>
</dbReference>
<dbReference type="InterPro" id="IPR016156">
    <property type="entry name" value="FAD/NAD-linked_Rdtase_dimer_sf"/>
</dbReference>
<keyword evidence="7 8" id="KW-0676">Redox-active center</keyword>
<feature type="domain" description="Pyridine nucleotide-disulphide oxidoreductase dimerisation" evidence="10">
    <location>
        <begin position="384"/>
        <end position="492"/>
    </location>
</feature>
<evidence type="ECO:0000256" key="1">
    <source>
        <dbReference type="ARBA" id="ARBA00001974"/>
    </source>
</evidence>
<evidence type="ECO:0000256" key="8">
    <source>
        <dbReference type="RuleBase" id="RU003691"/>
    </source>
</evidence>
<proteinExistence type="inferred from homology"/>
<comment type="similarity">
    <text evidence="2 8">Belongs to the class-I pyridine nucleotide-disulfide oxidoreductase family.</text>
</comment>
<keyword evidence="4 8" id="KW-0274">FAD</keyword>
<dbReference type="PRINTS" id="PR00368">
    <property type="entry name" value="FADPNR"/>
</dbReference>